<proteinExistence type="predicted"/>
<dbReference type="EMBL" id="JAPQKT010000002">
    <property type="protein sequence ID" value="KAJ5240647.1"/>
    <property type="molecule type" value="Genomic_DNA"/>
</dbReference>
<sequence length="150" mass="16452">MTNNESTDVDMNTGNSESGKKDEGTDEDGDGYDDEADENNEHSDSEDSSMFGRQSLAKVENDLHDLVIRDAQAFLNTCEEGKDGTVRTQALCVMNELRALAVEIKDSYAIQGDDGLALFKRLLTYFDGDSLESITSSELIIEVLLEVLGD</sequence>
<dbReference type="AlphaFoldDB" id="A0A9W9PA65"/>
<dbReference type="Proteomes" id="UP001147733">
    <property type="component" value="Unassembled WGS sequence"/>
</dbReference>
<organism evidence="2 3">
    <name type="scientific">Penicillium citrinum</name>
    <dbReference type="NCBI Taxonomy" id="5077"/>
    <lineage>
        <taxon>Eukaryota</taxon>
        <taxon>Fungi</taxon>
        <taxon>Dikarya</taxon>
        <taxon>Ascomycota</taxon>
        <taxon>Pezizomycotina</taxon>
        <taxon>Eurotiomycetes</taxon>
        <taxon>Eurotiomycetidae</taxon>
        <taxon>Eurotiales</taxon>
        <taxon>Aspergillaceae</taxon>
        <taxon>Penicillium</taxon>
    </lineage>
</organism>
<comment type="caution">
    <text evidence="2">The sequence shown here is derived from an EMBL/GenBank/DDBJ whole genome shotgun (WGS) entry which is preliminary data.</text>
</comment>
<dbReference type="GeneID" id="81380325"/>
<gene>
    <name evidence="2" type="ORF">N7469_002238</name>
</gene>
<protein>
    <submittedName>
        <fullName evidence="2">Uncharacterized protein</fullName>
    </submittedName>
</protein>
<dbReference type="OrthoDB" id="423283at2759"/>
<keyword evidence="3" id="KW-1185">Reference proteome</keyword>
<reference evidence="2" key="2">
    <citation type="journal article" date="2023" name="IMA Fungus">
        <title>Comparative genomic study of the Penicillium genus elucidates a diverse pangenome and 15 lateral gene transfer events.</title>
        <authorList>
            <person name="Petersen C."/>
            <person name="Sorensen T."/>
            <person name="Nielsen M.R."/>
            <person name="Sondergaard T.E."/>
            <person name="Sorensen J.L."/>
            <person name="Fitzpatrick D.A."/>
            <person name="Frisvad J.C."/>
            <person name="Nielsen K.L."/>
        </authorList>
    </citation>
    <scope>NUCLEOTIDE SEQUENCE</scope>
    <source>
        <strain evidence="2">IBT 23319</strain>
    </source>
</reference>
<accession>A0A9W9PA65</accession>
<feature type="compositionally biased region" description="Polar residues" evidence="1">
    <location>
        <begin position="1"/>
        <end position="17"/>
    </location>
</feature>
<name>A0A9W9PA65_PENCI</name>
<dbReference type="RefSeq" id="XP_056503652.1">
    <property type="nucleotide sequence ID" value="XM_056641158.1"/>
</dbReference>
<evidence type="ECO:0000256" key="1">
    <source>
        <dbReference type="SAM" id="MobiDB-lite"/>
    </source>
</evidence>
<feature type="region of interest" description="Disordered" evidence="1">
    <location>
        <begin position="1"/>
        <end position="54"/>
    </location>
</feature>
<evidence type="ECO:0000313" key="2">
    <source>
        <dbReference type="EMBL" id="KAJ5240647.1"/>
    </source>
</evidence>
<evidence type="ECO:0000313" key="3">
    <source>
        <dbReference type="Proteomes" id="UP001147733"/>
    </source>
</evidence>
<feature type="compositionally biased region" description="Acidic residues" evidence="1">
    <location>
        <begin position="24"/>
        <end position="38"/>
    </location>
</feature>
<reference evidence="2" key="1">
    <citation type="submission" date="2022-11" db="EMBL/GenBank/DDBJ databases">
        <authorList>
            <person name="Petersen C."/>
        </authorList>
    </citation>
    <scope>NUCLEOTIDE SEQUENCE</scope>
    <source>
        <strain evidence="2">IBT 23319</strain>
    </source>
</reference>